<reference evidence="3 4" key="1">
    <citation type="submission" date="2024-02" db="EMBL/GenBank/DDBJ databases">
        <title>Chromosome-scale genome assembly of the rough periwinkle Littorina saxatilis.</title>
        <authorList>
            <person name="De Jode A."/>
            <person name="Faria R."/>
            <person name="Formenti G."/>
            <person name="Sims Y."/>
            <person name="Smith T.P."/>
            <person name="Tracey A."/>
            <person name="Wood J.M.D."/>
            <person name="Zagrodzka Z.B."/>
            <person name="Johannesson K."/>
            <person name="Butlin R.K."/>
            <person name="Leder E.H."/>
        </authorList>
    </citation>
    <scope>NUCLEOTIDE SEQUENCE [LARGE SCALE GENOMIC DNA]</scope>
    <source>
        <strain evidence="3">Snail1</strain>
        <tissue evidence="3">Muscle</tissue>
    </source>
</reference>
<dbReference type="Proteomes" id="UP001374579">
    <property type="component" value="Unassembled WGS sequence"/>
</dbReference>
<proteinExistence type="predicted"/>
<keyword evidence="2" id="KW-0472">Membrane</keyword>
<protein>
    <submittedName>
        <fullName evidence="3">Uncharacterized protein</fullName>
    </submittedName>
</protein>
<feature type="region of interest" description="Disordered" evidence="1">
    <location>
        <begin position="192"/>
        <end position="298"/>
    </location>
</feature>
<organism evidence="3 4">
    <name type="scientific">Littorina saxatilis</name>
    <dbReference type="NCBI Taxonomy" id="31220"/>
    <lineage>
        <taxon>Eukaryota</taxon>
        <taxon>Metazoa</taxon>
        <taxon>Spiralia</taxon>
        <taxon>Lophotrochozoa</taxon>
        <taxon>Mollusca</taxon>
        <taxon>Gastropoda</taxon>
        <taxon>Caenogastropoda</taxon>
        <taxon>Littorinimorpha</taxon>
        <taxon>Littorinoidea</taxon>
        <taxon>Littorinidae</taxon>
        <taxon>Littorina</taxon>
    </lineage>
</organism>
<evidence type="ECO:0000256" key="1">
    <source>
        <dbReference type="SAM" id="MobiDB-lite"/>
    </source>
</evidence>
<keyword evidence="4" id="KW-1185">Reference proteome</keyword>
<keyword evidence="2" id="KW-1133">Transmembrane helix</keyword>
<evidence type="ECO:0000256" key="2">
    <source>
        <dbReference type="SAM" id="Phobius"/>
    </source>
</evidence>
<feature type="compositionally biased region" description="Low complexity" evidence="1">
    <location>
        <begin position="269"/>
        <end position="281"/>
    </location>
</feature>
<accession>A0AAN9BJW5</accession>
<dbReference type="EMBL" id="JBAMIC010000007">
    <property type="protein sequence ID" value="KAK7106314.1"/>
    <property type="molecule type" value="Genomic_DNA"/>
</dbReference>
<feature type="transmembrane region" description="Helical" evidence="2">
    <location>
        <begin position="163"/>
        <end position="187"/>
    </location>
</feature>
<evidence type="ECO:0000313" key="4">
    <source>
        <dbReference type="Proteomes" id="UP001374579"/>
    </source>
</evidence>
<comment type="caution">
    <text evidence="3">The sequence shown here is derived from an EMBL/GenBank/DDBJ whole genome shotgun (WGS) entry which is preliminary data.</text>
</comment>
<name>A0AAN9BJW5_9CAEN</name>
<gene>
    <name evidence="3" type="ORF">V1264_017581</name>
</gene>
<evidence type="ECO:0000313" key="3">
    <source>
        <dbReference type="EMBL" id="KAK7106314.1"/>
    </source>
</evidence>
<keyword evidence="2" id="KW-0812">Transmembrane</keyword>
<dbReference type="AlphaFoldDB" id="A0AAN9BJW5"/>
<sequence length="298" mass="31259">MFIKVAAVAQVTFQLVCPEAGFIENDVNTVECTVRGSDVKGAPCAFAVPVIRLETVDSGVPQAIAQSPFPTCDNNWSSVNNDNGRCADRDTNTDIYTYQFKVTADRAFLTSLTVLRCFAECSFGPGLGNQFTYNTSETCGPPVIFAAPEPRTQKSISNSQSSLVIGLGVAGGVFVVMAAVFSGVYCIRKPRSPGGQQNAPPADALPANFPPDNAPLHNAPLHNAPPQNAPLHNDPLHNAPPQNAFPAADSAGPWSGQTVPTTPDDEPSESSFAGSEASEASEGAEDSASDVTEVFIRA</sequence>